<dbReference type="InterPro" id="IPR000668">
    <property type="entry name" value="Peptidase_C1A_C"/>
</dbReference>
<dbReference type="InterPro" id="IPR038765">
    <property type="entry name" value="Papain-like_cys_pep_sf"/>
</dbReference>
<evidence type="ECO:0000313" key="6">
    <source>
        <dbReference type="EMBL" id="CAJ0860656.1"/>
    </source>
</evidence>
<gene>
    <name evidence="6" type="ORF">AMST5_01322</name>
</gene>
<protein>
    <recommendedName>
        <fullName evidence="5">PKD/Chitinase domain-containing protein</fullName>
    </recommendedName>
</protein>
<dbReference type="SUPFAM" id="SSF54001">
    <property type="entry name" value="Cysteine proteinases"/>
    <property type="match status" value="1"/>
</dbReference>
<dbReference type="EMBL" id="OY288114">
    <property type="protein sequence ID" value="CAJ0860656.1"/>
    <property type="molecule type" value="Genomic_DNA"/>
</dbReference>
<dbReference type="GO" id="GO:0006508">
    <property type="term" value="P:proteolysis"/>
    <property type="evidence" value="ECO:0007669"/>
    <property type="project" value="InterPro"/>
</dbReference>
<dbReference type="InterPro" id="IPR022409">
    <property type="entry name" value="PKD/Chitinase_dom"/>
</dbReference>
<dbReference type="GO" id="GO:0008234">
    <property type="term" value="F:cysteine-type peptidase activity"/>
    <property type="evidence" value="ECO:0007669"/>
    <property type="project" value="InterPro"/>
</dbReference>
<dbReference type="Gene3D" id="2.60.40.10">
    <property type="entry name" value="Immunoglobulins"/>
    <property type="match status" value="3"/>
</dbReference>
<evidence type="ECO:0000256" key="3">
    <source>
        <dbReference type="ARBA" id="ARBA00023319"/>
    </source>
</evidence>
<keyword evidence="2" id="KW-1015">Disulfide bond</keyword>
<dbReference type="PANTHER" id="PTHR12231">
    <property type="entry name" value="CTX-RELATED TYPE I TRANSMEMBRANE PROTEIN"/>
    <property type="match status" value="1"/>
</dbReference>
<dbReference type="CDD" id="cd02619">
    <property type="entry name" value="Peptidase_C1"/>
    <property type="match status" value="1"/>
</dbReference>
<accession>A0AA48LZV5</accession>
<dbReference type="Pfam" id="PF00112">
    <property type="entry name" value="Peptidase_C1"/>
    <property type="match status" value="1"/>
</dbReference>
<reference evidence="6" key="1">
    <citation type="submission" date="2023-07" db="EMBL/GenBank/DDBJ databases">
        <authorList>
            <person name="Pelsma A.J. K."/>
        </authorList>
    </citation>
    <scope>NUCLEOTIDE SEQUENCE</scope>
</reference>
<feature type="compositionally biased region" description="Polar residues" evidence="4">
    <location>
        <begin position="43"/>
        <end position="52"/>
    </location>
</feature>
<feature type="region of interest" description="Disordered" evidence="4">
    <location>
        <begin position="43"/>
        <end position="67"/>
    </location>
</feature>
<feature type="domain" description="PKD/Chitinase" evidence="5">
    <location>
        <begin position="573"/>
        <end position="647"/>
    </location>
</feature>
<dbReference type="PANTHER" id="PTHR12231:SF267">
    <property type="entry name" value="BASEMENT MEMBRANE-SPECIFIC HEPARAN SULFATE PROTEOGLYCAN CORE PROTEIN"/>
    <property type="match status" value="1"/>
</dbReference>
<keyword evidence="1" id="KW-0677">Repeat</keyword>
<dbReference type="InterPro" id="IPR051170">
    <property type="entry name" value="Neural/epithelial_adhesion"/>
</dbReference>
<evidence type="ECO:0000256" key="1">
    <source>
        <dbReference type="ARBA" id="ARBA00022737"/>
    </source>
</evidence>
<sequence>MISIGCAVMGSRLRIQKLFLALLVAVTTVCHLVGFDAFAQSDQTENGENTSLPFPRGNVADSPETLDNYPHAPTFRGYYPERYDLSNLFPPPRHQIGPTCTAWAVGWAARSYYANVHEKRPVRNGNSPVLSNIPSPSYIYRAIRRNCAEQGTSIADAFKLLHEHGALSESQYPSSIRAQRCVSPSQSIEEAANDFRIDGFHFIVRDSSQDFGAILEKLKGAIGGDDHLPVLLSVRATREWDALHKGEASIRNATECRAEDKGNCNHAVVAVGYDERRQAIKIMNSWGRNWGEGGFAWLTYETLAKIFNEGGIIEAVKPTPEPKSPTCVFRVVPYEIDVGGEAELHFSSQNAKYGYIDNGIGRVGQEGRVTIRPRVSTDYIATFYGDLDNVTCAARLLVAQPPADQKPTISSFVAAPGRITAGESATLTWSVTDADTLSIEPGVGKVSGTSLTVRPNQDVTYTLTATNRSGSATATAKIDVAPSPKIQKPTISSFDAEPRRITAGESANLTWSVTDADTLSIEPGVGKVSGTSLTVRPNQDVTYTLTATNRSGSATATAKIDVAPSPKIQKPTISSFDAEPRRITAGESANLTWSVTDADTLSIEPGVGKVSGTSLTVRPNQDVTYTLTATNRSGSATATAKIDVAPSPKIQKPTISSFDAEPRRITAGESANLTWSVTDADTVSIEPGVGKVSGNKVAVRPSSNTTYKLTARNRVGSSTSAITLSVSGPPKISLPDIRCGRVEIANDSGRQKIVGFVGYADDIQRIRDAASGMDVQIDLRPFPQCEALLTLQKALNRAGGLKVRIRRGLGDMLAEGDNLILDVETPKYPSYVNVAYIDAAGNVLNLIQPGLDNLVSYAPRSKISIGDELGTERRFRIAPPLGREMLIALAAKSPIFPEPRPSKETEREFLTALRRALLVKSDLSEPDREVDAAFDAIVTTGRQMP</sequence>
<keyword evidence="3" id="KW-0393">Immunoglobulin domain</keyword>
<dbReference type="InterPro" id="IPR013783">
    <property type="entry name" value="Ig-like_fold"/>
</dbReference>
<feature type="domain" description="PKD/Chitinase" evidence="5">
    <location>
        <begin position="491"/>
        <end position="565"/>
    </location>
</feature>
<evidence type="ECO:0000256" key="4">
    <source>
        <dbReference type="SAM" id="MobiDB-lite"/>
    </source>
</evidence>
<dbReference type="AlphaFoldDB" id="A0AA48LZV5"/>
<dbReference type="GO" id="GO:0043005">
    <property type="term" value="C:neuron projection"/>
    <property type="evidence" value="ECO:0007669"/>
    <property type="project" value="TreeGrafter"/>
</dbReference>
<evidence type="ECO:0000259" key="5">
    <source>
        <dbReference type="SMART" id="SM00089"/>
    </source>
</evidence>
<name>A0AA48LZV5_9ZZZZ</name>
<proteinExistence type="predicted"/>
<organism evidence="6">
    <name type="scientific">freshwater sediment metagenome</name>
    <dbReference type="NCBI Taxonomy" id="556182"/>
    <lineage>
        <taxon>unclassified sequences</taxon>
        <taxon>metagenomes</taxon>
        <taxon>ecological metagenomes</taxon>
    </lineage>
</organism>
<dbReference type="SMART" id="SM00089">
    <property type="entry name" value="PKD"/>
    <property type="match status" value="3"/>
</dbReference>
<dbReference type="Gene3D" id="3.90.70.10">
    <property type="entry name" value="Cysteine proteinases"/>
    <property type="match status" value="1"/>
</dbReference>
<evidence type="ECO:0000256" key="2">
    <source>
        <dbReference type="ARBA" id="ARBA00023157"/>
    </source>
</evidence>
<feature type="domain" description="PKD/Chitinase" evidence="5">
    <location>
        <begin position="409"/>
        <end position="483"/>
    </location>
</feature>